<accession>A0AAU7Q6E6</accession>
<evidence type="ECO:0000313" key="3">
    <source>
        <dbReference type="EMBL" id="XBS68735.1"/>
    </source>
</evidence>
<organism evidence="3">
    <name type="scientific">Acerihabitans sp. KWT182</name>
    <dbReference type="NCBI Taxonomy" id="3157919"/>
    <lineage>
        <taxon>Bacteria</taxon>
        <taxon>Pseudomonadati</taxon>
        <taxon>Pseudomonadota</taxon>
        <taxon>Gammaproteobacteria</taxon>
        <taxon>Enterobacterales</taxon>
        <taxon>Pectobacteriaceae</taxon>
        <taxon>Acerihabitans</taxon>
    </lineage>
</organism>
<name>A0AAU7Q6E6_9GAMM</name>
<gene>
    <name evidence="3" type="primary">cadR</name>
    <name evidence="3" type="ORF">ABK905_19330</name>
</gene>
<reference evidence="3" key="1">
    <citation type="submission" date="2024-06" db="EMBL/GenBank/DDBJ databases">
        <authorList>
            <person name="Coelho C."/>
            <person name="Bento M."/>
            <person name="Garcia E."/>
            <person name="Camelo A."/>
            <person name="Brandao I."/>
            <person name="Espirito Santo C."/>
            <person name="Trovao J."/>
            <person name="Verissimo A."/>
            <person name="Costa J."/>
            <person name="Tiago I."/>
        </authorList>
    </citation>
    <scope>NUCLEOTIDE SEQUENCE</scope>
    <source>
        <strain evidence="3">KWT182</strain>
    </source>
</reference>
<dbReference type="SUPFAM" id="SSF46955">
    <property type="entry name" value="Putative DNA-binding domain"/>
    <property type="match status" value="1"/>
</dbReference>
<protein>
    <submittedName>
        <fullName evidence="3">Cd(II)/Pb(II)-responsive transcriptional regulator</fullName>
    </submittedName>
</protein>
<dbReference type="AlphaFoldDB" id="A0AAU7Q6E6"/>
<dbReference type="EMBL" id="CP157947">
    <property type="protein sequence ID" value="XBS68735.1"/>
    <property type="molecule type" value="Genomic_DNA"/>
</dbReference>
<dbReference type="PANTHER" id="PTHR30204">
    <property type="entry name" value="REDOX-CYCLING DRUG-SENSING TRANSCRIPTIONAL ACTIVATOR SOXR"/>
    <property type="match status" value="1"/>
</dbReference>
<keyword evidence="1" id="KW-0238">DNA-binding</keyword>
<dbReference type="CDD" id="cd04784">
    <property type="entry name" value="HTH_CadR-PbrR"/>
    <property type="match status" value="1"/>
</dbReference>
<dbReference type="InterPro" id="IPR009061">
    <property type="entry name" value="DNA-bd_dom_put_sf"/>
</dbReference>
<dbReference type="PROSITE" id="PS50937">
    <property type="entry name" value="HTH_MERR_2"/>
    <property type="match status" value="1"/>
</dbReference>
<sequence>MLIGELAKRTGCDTATIRFYERERLLPAPGRSEAGYRLYSQEHDTRLRFILRCRQLGMRLHEIRQLQELQTHPNRACDDIDALLERHIALVRQRITALNELEIKLHELRGCCRQKTKVGECGILTALTLPGAM</sequence>
<proteinExistence type="predicted"/>
<evidence type="ECO:0000259" key="2">
    <source>
        <dbReference type="PROSITE" id="PS50937"/>
    </source>
</evidence>
<dbReference type="InterPro" id="IPR000551">
    <property type="entry name" value="MerR-type_HTH_dom"/>
</dbReference>
<dbReference type="GO" id="GO:0045893">
    <property type="term" value="P:positive regulation of DNA-templated transcription"/>
    <property type="evidence" value="ECO:0007669"/>
    <property type="project" value="InterPro"/>
</dbReference>
<dbReference type="PANTHER" id="PTHR30204:SF92">
    <property type="entry name" value="HTH-TYPE TRANSCRIPTIONAL REGULATOR ZNTR"/>
    <property type="match status" value="1"/>
</dbReference>
<dbReference type="NCBIfam" id="TIGR02047">
    <property type="entry name" value="CadR-PbrR"/>
    <property type="match status" value="1"/>
</dbReference>
<dbReference type="GO" id="GO:0046872">
    <property type="term" value="F:metal ion binding"/>
    <property type="evidence" value="ECO:0007669"/>
    <property type="project" value="InterPro"/>
</dbReference>
<dbReference type="InterPro" id="IPR047057">
    <property type="entry name" value="MerR_fam"/>
</dbReference>
<dbReference type="SMART" id="SM00422">
    <property type="entry name" value="HTH_MERR"/>
    <property type="match status" value="1"/>
</dbReference>
<dbReference type="PRINTS" id="PR00040">
    <property type="entry name" value="HTHMERR"/>
</dbReference>
<dbReference type="Gene3D" id="1.10.1660.10">
    <property type="match status" value="1"/>
</dbReference>
<dbReference type="GO" id="GO:0003677">
    <property type="term" value="F:DNA binding"/>
    <property type="evidence" value="ECO:0007669"/>
    <property type="project" value="UniProtKB-KW"/>
</dbReference>
<dbReference type="InterPro" id="IPR011791">
    <property type="entry name" value="CadR-PbrR"/>
</dbReference>
<feature type="domain" description="HTH merR-type" evidence="2">
    <location>
        <begin position="1"/>
        <end position="69"/>
    </location>
</feature>
<dbReference type="Pfam" id="PF13411">
    <property type="entry name" value="MerR_1"/>
    <property type="match status" value="1"/>
</dbReference>
<evidence type="ECO:0000256" key="1">
    <source>
        <dbReference type="ARBA" id="ARBA00023125"/>
    </source>
</evidence>
<dbReference type="GO" id="GO:0003700">
    <property type="term" value="F:DNA-binding transcription factor activity"/>
    <property type="evidence" value="ECO:0007669"/>
    <property type="project" value="InterPro"/>
</dbReference>